<accession>A0A815UW71</accession>
<protein>
    <recommendedName>
        <fullName evidence="4">C2H2-type domain-containing protein</fullName>
    </recommendedName>
</protein>
<organism evidence="2 3">
    <name type="scientific">Adineta steineri</name>
    <dbReference type="NCBI Taxonomy" id="433720"/>
    <lineage>
        <taxon>Eukaryota</taxon>
        <taxon>Metazoa</taxon>
        <taxon>Spiralia</taxon>
        <taxon>Gnathifera</taxon>
        <taxon>Rotifera</taxon>
        <taxon>Eurotatoria</taxon>
        <taxon>Bdelloidea</taxon>
        <taxon>Adinetida</taxon>
        <taxon>Adinetidae</taxon>
        <taxon>Adineta</taxon>
    </lineage>
</organism>
<name>A0A815UW71_9BILA</name>
<sequence length="153" mass="17534">MMIFDNLEDGRDRSDITLYNIAYSNDKEGRFFDLYQRLQLDNILPTVNVPYDYNCPSVQTELHKQTCPVCSLYHSSTAAMKRHIRLYSSKYLKQQKAIIIKTEKQIQVIDGNDSGSGEESGDDNIPQNKTNIITDAPLVENIFDFLASDFIEV</sequence>
<dbReference type="EMBL" id="CAJNON010003557">
    <property type="protein sequence ID" value="CAF1524794.1"/>
    <property type="molecule type" value="Genomic_DNA"/>
</dbReference>
<feature type="region of interest" description="Disordered" evidence="1">
    <location>
        <begin position="110"/>
        <end position="129"/>
    </location>
</feature>
<dbReference type="AlphaFoldDB" id="A0A815UW71"/>
<dbReference type="OrthoDB" id="10055949at2759"/>
<comment type="caution">
    <text evidence="2">The sequence shown here is derived from an EMBL/GenBank/DDBJ whole genome shotgun (WGS) entry which is preliminary data.</text>
</comment>
<evidence type="ECO:0000256" key="1">
    <source>
        <dbReference type="SAM" id="MobiDB-lite"/>
    </source>
</evidence>
<dbReference type="Proteomes" id="UP000663891">
    <property type="component" value="Unassembled WGS sequence"/>
</dbReference>
<gene>
    <name evidence="2" type="ORF">VCS650_LOCUS43438</name>
</gene>
<proteinExistence type="predicted"/>
<evidence type="ECO:0008006" key="4">
    <source>
        <dbReference type="Google" id="ProtNLM"/>
    </source>
</evidence>
<evidence type="ECO:0000313" key="3">
    <source>
        <dbReference type="Proteomes" id="UP000663891"/>
    </source>
</evidence>
<evidence type="ECO:0000313" key="2">
    <source>
        <dbReference type="EMBL" id="CAF1524794.1"/>
    </source>
</evidence>
<reference evidence="2" key="1">
    <citation type="submission" date="2021-02" db="EMBL/GenBank/DDBJ databases">
        <authorList>
            <person name="Nowell W R."/>
        </authorList>
    </citation>
    <scope>NUCLEOTIDE SEQUENCE</scope>
</reference>